<feature type="domain" description="Fatty acid hydroxylase" evidence="6">
    <location>
        <begin position="129"/>
        <end position="254"/>
    </location>
</feature>
<evidence type="ECO:0000313" key="7">
    <source>
        <dbReference type="EMBL" id="KAH6599226.1"/>
    </source>
</evidence>
<organism evidence="7 8">
    <name type="scientific">Batrachochytrium salamandrivorans</name>
    <dbReference type="NCBI Taxonomy" id="1357716"/>
    <lineage>
        <taxon>Eukaryota</taxon>
        <taxon>Fungi</taxon>
        <taxon>Fungi incertae sedis</taxon>
        <taxon>Chytridiomycota</taxon>
        <taxon>Chytridiomycota incertae sedis</taxon>
        <taxon>Chytridiomycetes</taxon>
        <taxon>Rhizophydiales</taxon>
        <taxon>Rhizophydiales incertae sedis</taxon>
        <taxon>Batrachochytrium</taxon>
    </lineage>
</organism>
<comment type="caution">
    <text evidence="7">The sequence shown here is derived from an EMBL/GenBank/DDBJ whole genome shotgun (WGS) entry which is preliminary data.</text>
</comment>
<evidence type="ECO:0000256" key="3">
    <source>
        <dbReference type="ARBA" id="ARBA00022989"/>
    </source>
</evidence>
<evidence type="ECO:0000259" key="6">
    <source>
        <dbReference type="Pfam" id="PF04116"/>
    </source>
</evidence>
<accession>A0ABQ8FJ66</accession>
<comment type="subcellular location">
    <subcellularLocation>
        <location evidence="1">Membrane</location>
    </subcellularLocation>
</comment>
<keyword evidence="8" id="KW-1185">Reference proteome</keyword>
<evidence type="ECO:0000256" key="2">
    <source>
        <dbReference type="ARBA" id="ARBA00022692"/>
    </source>
</evidence>
<dbReference type="Pfam" id="PF04116">
    <property type="entry name" value="FA_hydroxylase"/>
    <property type="match status" value="1"/>
</dbReference>
<keyword evidence="4 5" id="KW-0472">Membrane</keyword>
<evidence type="ECO:0000256" key="4">
    <source>
        <dbReference type="ARBA" id="ARBA00023136"/>
    </source>
</evidence>
<reference evidence="7 8" key="1">
    <citation type="submission" date="2021-02" db="EMBL/GenBank/DDBJ databases">
        <title>Variation within the Batrachochytrium salamandrivorans European outbreak.</title>
        <authorList>
            <person name="Kelly M."/>
            <person name="Pasmans F."/>
            <person name="Shea T.P."/>
            <person name="Munoz J.F."/>
            <person name="Carranza S."/>
            <person name="Cuomo C.A."/>
            <person name="Martel A."/>
        </authorList>
    </citation>
    <scope>NUCLEOTIDE SEQUENCE [LARGE SCALE GENOMIC DNA]</scope>
    <source>
        <strain evidence="7 8">AMFP18/2</strain>
    </source>
</reference>
<dbReference type="PANTHER" id="PTHR11863">
    <property type="entry name" value="STEROL DESATURASE"/>
    <property type="match status" value="1"/>
</dbReference>
<proteinExistence type="predicted"/>
<feature type="transmembrane region" description="Helical" evidence="5">
    <location>
        <begin position="187"/>
        <end position="209"/>
    </location>
</feature>
<keyword evidence="2 5" id="KW-0812">Transmembrane</keyword>
<dbReference type="EMBL" id="JAFCIX010000074">
    <property type="protein sequence ID" value="KAH6599226.1"/>
    <property type="molecule type" value="Genomic_DNA"/>
</dbReference>
<evidence type="ECO:0000256" key="5">
    <source>
        <dbReference type="SAM" id="Phobius"/>
    </source>
</evidence>
<dbReference type="InterPro" id="IPR050307">
    <property type="entry name" value="Sterol_Desaturase_Related"/>
</dbReference>
<name>A0ABQ8FJ66_9FUNG</name>
<keyword evidence="3 5" id="KW-1133">Transmembrane helix</keyword>
<evidence type="ECO:0000313" key="8">
    <source>
        <dbReference type="Proteomes" id="UP001648503"/>
    </source>
</evidence>
<protein>
    <recommendedName>
        <fullName evidence="6">Fatty acid hydroxylase domain-containing protein</fullName>
    </recommendedName>
</protein>
<dbReference type="Proteomes" id="UP001648503">
    <property type="component" value="Unassembled WGS sequence"/>
</dbReference>
<feature type="transmembrane region" description="Helical" evidence="5">
    <location>
        <begin position="84"/>
        <end position="103"/>
    </location>
</feature>
<feature type="transmembrane region" description="Helical" evidence="5">
    <location>
        <begin position="123"/>
        <end position="142"/>
    </location>
</feature>
<feature type="transmembrane region" description="Helical" evidence="5">
    <location>
        <begin position="39"/>
        <end position="64"/>
    </location>
</feature>
<dbReference type="InterPro" id="IPR006694">
    <property type="entry name" value="Fatty_acid_hydroxylase"/>
</dbReference>
<gene>
    <name evidence="7" type="ORF">BASA50_003168</name>
</gene>
<sequence length="292" mass="35189">MDLVLAAADTYVLDSWYSAMPQPLLPYVADRSHIVRQCISLFLIEMVGVHILYFTFSTLSFYFFYDRKLLKHPKFLKNQIRREIWLSVTSFPITAIVTVPWFLFEVRGYSKLYYNISDYGWPYFALSIFLFIMFTDFGVYWIHRFEHHPMLYSWLHKPHHTWKISTPFASFAFHPLDGYFQSLPIHIFVYLFPINAYAYLTSFILIQIWTVSIHDAMYIVKHPWINSAAHHTIHHLEFNYNYGQYFTLWDRIGGSHRYPTYEYENNMYFDRIKKNRSTRIDNEAHTAKIKDE</sequence>
<evidence type="ECO:0000256" key="1">
    <source>
        <dbReference type="ARBA" id="ARBA00004370"/>
    </source>
</evidence>